<feature type="compositionally biased region" description="Polar residues" evidence="1">
    <location>
        <begin position="157"/>
        <end position="172"/>
    </location>
</feature>
<dbReference type="Proteomes" id="UP000319342">
    <property type="component" value="Chromosome"/>
</dbReference>
<dbReference type="EMBL" id="CP036290">
    <property type="protein sequence ID" value="QDU85679.1"/>
    <property type="molecule type" value="Genomic_DNA"/>
</dbReference>
<keyword evidence="2" id="KW-0808">Transferase</keyword>
<gene>
    <name evidence="2" type="primary">cmoB</name>
    <name evidence="2" type="ORF">Pla163_28120</name>
</gene>
<dbReference type="GO" id="GO:0008168">
    <property type="term" value="F:methyltransferase activity"/>
    <property type="evidence" value="ECO:0007669"/>
    <property type="project" value="UniProtKB-KW"/>
</dbReference>
<dbReference type="Gene3D" id="3.40.50.150">
    <property type="entry name" value="Vaccinia Virus protein VP39"/>
    <property type="match status" value="1"/>
</dbReference>
<reference evidence="2 3" key="1">
    <citation type="submission" date="2019-02" db="EMBL/GenBank/DDBJ databases">
        <title>Deep-cultivation of Planctomycetes and their phenomic and genomic characterization uncovers novel biology.</title>
        <authorList>
            <person name="Wiegand S."/>
            <person name="Jogler M."/>
            <person name="Boedeker C."/>
            <person name="Pinto D."/>
            <person name="Vollmers J."/>
            <person name="Rivas-Marin E."/>
            <person name="Kohn T."/>
            <person name="Peeters S.H."/>
            <person name="Heuer A."/>
            <person name="Rast P."/>
            <person name="Oberbeckmann S."/>
            <person name="Bunk B."/>
            <person name="Jeske O."/>
            <person name="Meyerdierks A."/>
            <person name="Storesund J.E."/>
            <person name="Kallscheuer N."/>
            <person name="Luecker S."/>
            <person name="Lage O.M."/>
            <person name="Pohl T."/>
            <person name="Merkel B.J."/>
            <person name="Hornburger P."/>
            <person name="Mueller R.-W."/>
            <person name="Bruemmer F."/>
            <person name="Labrenz M."/>
            <person name="Spormann A.M."/>
            <person name="Op den Camp H."/>
            <person name="Overmann J."/>
            <person name="Amann R."/>
            <person name="Jetten M.S.M."/>
            <person name="Mascher T."/>
            <person name="Medema M.H."/>
            <person name="Devos D.P."/>
            <person name="Kaster A.-K."/>
            <person name="Ovreas L."/>
            <person name="Rohde M."/>
            <person name="Galperin M.Y."/>
            <person name="Jogler C."/>
        </authorList>
    </citation>
    <scope>NUCLEOTIDE SEQUENCE [LARGE SCALE GENOMIC DNA]</scope>
    <source>
        <strain evidence="2 3">Pla163</strain>
    </source>
</reference>
<feature type="compositionally biased region" description="Low complexity" evidence="1">
    <location>
        <begin position="183"/>
        <end position="193"/>
    </location>
</feature>
<keyword evidence="3" id="KW-1185">Reference proteome</keyword>
<organism evidence="2 3">
    <name type="scientific">Rohdeia mirabilis</name>
    <dbReference type="NCBI Taxonomy" id="2528008"/>
    <lineage>
        <taxon>Bacteria</taxon>
        <taxon>Pseudomonadati</taxon>
        <taxon>Planctomycetota</taxon>
        <taxon>Planctomycetia</taxon>
        <taxon>Planctomycetia incertae sedis</taxon>
        <taxon>Rohdeia</taxon>
    </lineage>
</organism>
<protein>
    <submittedName>
        <fullName evidence="2">tRNA (Mo5U34)-methyltransferase</fullName>
    </submittedName>
</protein>
<dbReference type="CDD" id="cd02440">
    <property type="entry name" value="AdoMet_MTases"/>
    <property type="match status" value="1"/>
</dbReference>
<dbReference type="AlphaFoldDB" id="A0A518D2K3"/>
<sequence length="593" mass="63548">MDSTRILIGASSAPRDGWLHLDHGATSEVDRRPSTDPSTESVPTGRTQRVEAKGELDRADAASVRVALAEWRRWMAPGGELRFDLPDAGAALAALLDPASSPSACDGAETALRARADGALWTAARIERELESAGFDGSRVRVDGGRLVARAFVATSTSPSNSGMATDPTSSAPDGAARDESNTAPSAASHTAPTVDAPTRVLVWCGGGERERLRDLLATYGRVLTNRSDLELLCVFDGRATTAAAFTEAAGAAFAATLGTAHGLRLGCVALPEDAAGLEALRAAAAIRIAIHDEPLQLACLDLAGHVDPARLARAIGGGITEPANGALDDELVRAASDLHPWFYPVELAGHRVVPGLGSPCTPQYLESRTAHRRQMLVDAVLERVDMRGRRLLDLACNCAYWTSAWARAGASELFGLEGRPEHVAQARLHWSSNDFLPEGAWRFEQGDIANAADWKTIRDHGPFDVTLCAGILYHVRNYEEILRWAVQQTREVLVVDTRVQDGDEVLIDEPGDLRFNAIESTRRKVVPNRARLIAVLEELGLSCEVLDVPFGTALGVDHDDDYAAGRRITIVARKVRSALPSARLGTSSTDLR</sequence>
<dbReference type="SUPFAM" id="SSF53335">
    <property type="entry name" value="S-adenosyl-L-methionine-dependent methyltransferases"/>
    <property type="match status" value="1"/>
</dbReference>
<dbReference type="InterPro" id="IPR029063">
    <property type="entry name" value="SAM-dependent_MTases_sf"/>
</dbReference>
<evidence type="ECO:0000313" key="3">
    <source>
        <dbReference type="Proteomes" id="UP000319342"/>
    </source>
</evidence>
<evidence type="ECO:0000313" key="2">
    <source>
        <dbReference type="EMBL" id="QDU85679.1"/>
    </source>
</evidence>
<keyword evidence="2" id="KW-0489">Methyltransferase</keyword>
<feature type="region of interest" description="Disordered" evidence="1">
    <location>
        <begin position="157"/>
        <end position="193"/>
    </location>
</feature>
<name>A0A518D2K3_9BACT</name>
<accession>A0A518D2K3</accession>
<feature type="region of interest" description="Disordered" evidence="1">
    <location>
        <begin position="25"/>
        <end position="52"/>
    </location>
</feature>
<feature type="compositionally biased region" description="Basic and acidic residues" evidence="1">
    <location>
        <begin position="25"/>
        <end position="34"/>
    </location>
</feature>
<proteinExistence type="predicted"/>
<evidence type="ECO:0000256" key="1">
    <source>
        <dbReference type="SAM" id="MobiDB-lite"/>
    </source>
</evidence>
<dbReference type="GO" id="GO:0032259">
    <property type="term" value="P:methylation"/>
    <property type="evidence" value="ECO:0007669"/>
    <property type="project" value="UniProtKB-KW"/>
</dbReference>
<feature type="compositionally biased region" description="Polar residues" evidence="1">
    <location>
        <begin position="35"/>
        <end position="47"/>
    </location>
</feature>